<evidence type="ECO:0000313" key="18">
    <source>
        <dbReference type="EMBL" id="MBC3862139.1"/>
    </source>
</evidence>
<keyword evidence="6" id="KW-0597">Phosphoprotein</keyword>
<evidence type="ECO:0000256" key="14">
    <source>
        <dbReference type="ARBA" id="ARBA00023136"/>
    </source>
</evidence>
<dbReference type="GO" id="GO:0005886">
    <property type="term" value="C:plasma membrane"/>
    <property type="evidence" value="ECO:0007669"/>
    <property type="project" value="UniProtKB-SubCell"/>
</dbReference>
<evidence type="ECO:0000256" key="8">
    <source>
        <dbReference type="ARBA" id="ARBA00022692"/>
    </source>
</evidence>
<keyword evidence="19" id="KW-1185">Reference proteome</keyword>
<evidence type="ECO:0000256" key="11">
    <source>
        <dbReference type="ARBA" id="ARBA00022840"/>
    </source>
</evidence>
<evidence type="ECO:0000259" key="17">
    <source>
        <dbReference type="PROSITE" id="PS50885"/>
    </source>
</evidence>
<dbReference type="Gene3D" id="1.10.287.130">
    <property type="match status" value="1"/>
</dbReference>
<dbReference type="AlphaFoldDB" id="A0A923KPH5"/>
<dbReference type="PROSITE" id="PS50885">
    <property type="entry name" value="HAMP"/>
    <property type="match status" value="1"/>
</dbReference>
<keyword evidence="12 15" id="KW-1133">Transmembrane helix</keyword>
<dbReference type="CDD" id="cd06225">
    <property type="entry name" value="HAMP"/>
    <property type="match status" value="1"/>
</dbReference>
<evidence type="ECO:0000256" key="1">
    <source>
        <dbReference type="ARBA" id="ARBA00000085"/>
    </source>
</evidence>
<reference evidence="18" key="1">
    <citation type="submission" date="2020-08" db="EMBL/GenBank/DDBJ databases">
        <title>Novel species isolated from subtropical streams in China.</title>
        <authorList>
            <person name="Lu H."/>
        </authorList>
    </citation>
    <scope>NUCLEOTIDE SEQUENCE</scope>
    <source>
        <strain evidence="18">KACC 12607</strain>
    </source>
</reference>
<dbReference type="InterPro" id="IPR036890">
    <property type="entry name" value="HATPase_C_sf"/>
</dbReference>
<accession>A0A923KPH5</accession>
<keyword evidence="14 15" id="KW-0472">Membrane</keyword>
<proteinExistence type="predicted"/>
<dbReference type="InterPro" id="IPR005467">
    <property type="entry name" value="His_kinase_dom"/>
</dbReference>
<dbReference type="EC" id="2.7.13.3" evidence="3"/>
<evidence type="ECO:0000256" key="7">
    <source>
        <dbReference type="ARBA" id="ARBA00022679"/>
    </source>
</evidence>
<comment type="caution">
    <text evidence="18">The sequence shown here is derived from an EMBL/GenBank/DDBJ whole genome shotgun (WGS) entry which is preliminary data.</text>
</comment>
<protein>
    <recommendedName>
        <fullName evidence="3">histidine kinase</fullName>
        <ecNumber evidence="3">2.7.13.3</ecNumber>
    </recommendedName>
</protein>
<dbReference type="InterPro" id="IPR050980">
    <property type="entry name" value="2C_sensor_his_kinase"/>
</dbReference>
<dbReference type="PANTHER" id="PTHR44936:SF5">
    <property type="entry name" value="SENSOR HISTIDINE KINASE ENVZ"/>
    <property type="match status" value="1"/>
</dbReference>
<dbReference type="InterPro" id="IPR003660">
    <property type="entry name" value="HAMP_dom"/>
</dbReference>
<evidence type="ECO:0000256" key="2">
    <source>
        <dbReference type="ARBA" id="ARBA00004429"/>
    </source>
</evidence>
<dbReference type="SUPFAM" id="SSF47384">
    <property type="entry name" value="Homodimeric domain of signal transducing histidine kinase"/>
    <property type="match status" value="1"/>
</dbReference>
<evidence type="ECO:0000259" key="16">
    <source>
        <dbReference type="PROSITE" id="PS50109"/>
    </source>
</evidence>
<dbReference type="GO" id="GO:0005524">
    <property type="term" value="F:ATP binding"/>
    <property type="evidence" value="ECO:0007669"/>
    <property type="project" value="UniProtKB-KW"/>
</dbReference>
<comment type="catalytic activity">
    <reaction evidence="1">
        <text>ATP + protein L-histidine = ADP + protein N-phospho-L-histidine.</text>
        <dbReference type="EC" id="2.7.13.3"/>
    </reaction>
</comment>
<feature type="domain" description="HAMP" evidence="17">
    <location>
        <begin position="184"/>
        <end position="236"/>
    </location>
</feature>
<dbReference type="Pfam" id="PF00672">
    <property type="entry name" value="HAMP"/>
    <property type="match status" value="1"/>
</dbReference>
<evidence type="ECO:0000256" key="10">
    <source>
        <dbReference type="ARBA" id="ARBA00022777"/>
    </source>
</evidence>
<dbReference type="PANTHER" id="PTHR44936">
    <property type="entry name" value="SENSOR PROTEIN CREC"/>
    <property type="match status" value="1"/>
</dbReference>
<dbReference type="Pfam" id="PF02518">
    <property type="entry name" value="HATPase_c"/>
    <property type="match status" value="1"/>
</dbReference>
<dbReference type="CDD" id="cd00082">
    <property type="entry name" value="HisKA"/>
    <property type="match status" value="1"/>
</dbReference>
<keyword evidence="8 15" id="KW-0812">Transmembrane</keyword>
<evidence type="ECO:0000256" key="9">
    <source>
        <dbReference type="ARBA" id="ARBA00022741"/>
    </source>
</evidence>
<organism evidence="18 19">
    <name type="scientific">Undibacterium jejuense</name>
    <dbReference type="NCBI Taxonomy" id="1344949"/>
    <lineage>
        <taxon>Bacteria</taxon>
        <taxon>Pseudomonadati</taxon>
        <taxon>Pseudomonadota</taxon>
        <taxon>Betaproteobacteria</taxon>
        <taxon>Burkholderiales</taxon>
        <taxon>Oxalobacteraceae</taxon>
        <taxon>Undibacterium</taxon>
    </lineage>
</organism>
<dbReference type="Proteomes" id="UP000634011">
    <property type="component" value="Unassembled WGS sequence"/>
</dbReference>
<dbReference type="SUPFAM" id="SSF55874">
    <property type="entry name" value="ATPase domain of HSP90 chaperone/DNA topoisomerase II/histidine kinase"/>
    <property type="match status" value="1"/>
</dbReference>
<keyword evidence="13" id="KW-0902">Two-component regulatory system</keyword>
<dbReference type="InterPro" id="IPR003661">
    <property type="entry name" value="HisK_dim/P_dom"/>
</dbReference>
<dbReference type="InterPro" id="IPR003594">
    <property type="entry name" value="HATPase_dom"/>
</dbReference>
<evidence type="ECO:0000256" key="4">
    <source>
        <dbReference type="ARBA" id="ARBA00022475"/>
    </source>
</evidence>
<keyword evidence="7" id="KW-0808">Transferase</keyword>
<dbReference type="InterPro" id="IPR036097">
    <property type="entry name" value="HisK_dim/P_sf"/>
</dbReference>
<dbReference type="RefSeq" id="WP_186912051.1">
    <property type="nucleotide sequence ID" value="NZ_JACOFV010000006.1"/>
</dbReference>
<evidence type="ECO:0000256" key="3">
    <source>
        <dbReference type="ARBA" id="ARBA00012438"/>
    </source>
</evidence>
<sequence>MKILSSMWGRVFAVLMIGMLSSTALTGWLAFGEREKTLMDYRVTHYIERTEQMARALDVLPTASRESFLATAPPMGLQVASTAAETNNIYPESDYAKAVSEKLGKSFHVTSIPTDPNKCPRQSKDNNVIRLPCETLGIVLHDGTALRLVVTPPRLVQPPLNSDFIQYIALFLVSIAVLAYAIAKMAMRPLQQMAEAATALGQDINSPALPETGTSEIVQATRAFNAMQGRIRHHISQRTHMLAAITHDLQTPLTRLRLRLEKVNDSELRDKLIGDLSAMQMMIREGLDLARSMDSSEALRPLDIDSLLDSVCSDAIEAGQNVTFTGIPGITVLARPQALRRCLTNLIDNAVKYGQYAKVSMSMAKDDSEDVLKVSICDGGPGIPVEFQKKVFEPFFRMETSRSRESGGTGLGLTIAQNIAQQHGGKLQLANLPESGLEVSLILPIQATSSKV</sequence>
<evidence type="ECO:0000256" key="15">
    <source>
        <dbReference type="SAM" id="Phobius"/>
    </source>
</evidence>
<keyword evidence="10" id="KW-0418">Kinase</keyword>
<feature type="transmembrane region" description="Helical" evidence="15">
    <location>
        <begin position="164"/>
        <end position="183"/>
    </location>
</feature>
<dbReference type="PRINTS" id="PR00344">
    <property type="entry name" value="BCTRLSENSOR"/>
</dbReference>
<keyword evidence="9" id="KW-0547">Nucleotide-binding</keyword>
<feature type="transmembrane region" description="Helical" evidence="15">
    <location>
        <begin position="12"/>
        <end position="31"/>
    </location>
</feature>
<dbReference type="EMBL" id="JACOFV010000006">
    <property type="protein sequence ID" value="MBC3862139.1"/>
    <property type="molecule type" value="Genomic_DNA"/>
</dbReference>
<dbReference type="InterPro" id="IPR004358">
    <property type="entry name" value="Sig_transdc_His_kin-like_C"/>
</dbReference>
<feature type="domain" description="Histidine kinase" evidence="16">
    <location>
        <begin position="244"/>
        <end position="447"/>
    </location>
</feature>
<evidence type="ECO:0000256" key="12">
    <source>
        <dbReference type="ARBA" id="ARBA00022989"/>
    </source>
</evidence>
<dbReference type="GO" id="GO:0000155">
    <property type="term" value="F:phosphorelay sensor kinase activity"/>
    <property type="evidence" value="ECO:0007669"/>
    <property type="project" value="InterPro"/>
</dbReference>
<gene>
    <name evidence="18" type="ORF">H8K32_08530</name>
</gene>
<evidence type="ECO:0000313" key="19">
    <source>
        <dbReference type="Proteomes" id="UP000634011"/>
    </source>
</evidence>
<dbReference type="SMART" id="SM00304">
    <property type="entry name" value="HAMP"/>
    <property type="match status" value="1"/>
</dbReference>
<dbReference type="PROSITE" id="PS50109">
    <property type="entry name" value="HIS_KIN"/>
    <property type="match status" value="1"/>
</dbReference>
<comment type="subcellular location">
    <subcellularLocation>
        <location evidence="2">Cell inner membrane</location>
        <topology evidence="2">Multi-pass membrane protein</topology>
    </subcellularLocation>
</comment>
<dbReference type="SMART" id="SM00387">
    <property type="entry name" value="HATPase_c"/>
    <property type="match status" value="1"/>
</dbReference>
<keyword evidence="4" id="KW-1003">Cell membrane</keyword>
<name>A0A923KPH5_9BURK</name>
<evidence type="ECO:0000256" key="6">
    <source>
        <dbReference type="ARBA" id="ARBA00022553"/>
    </source>
</evidence>
<evidence type="ECO:0000256" key="5">
    <source>
        <dbReference type="ARBA" id="ARBA00022519"/>
    </source>
</evidence>
<evidence type="ECO:0000256" key="13">
    <source>
        <dbReference type="ARBA" id="ARBA00023012"/>
    </source>
</evidence>
<keyword evidence="11" id="KW-0067">ATP-binding</keyword>
<keyword evidence="5" id="KW-0997">Cell inner membrane</keyword>
<dbReference type="Gene3D" id="3.30.565.10">
    <property type="entry name" value="Histidine kinase-like ATPase, C-terminal domain"/>
    <property type="match status" value="1"/>
</dbReference>